<evidence type="ECO:0000313" key="11">
    <source>
        <dbReference type="EMBL" id="EDV22765.1"/>
    </source>
</evidence>
<dbReference type="GeneID" id="6755844"/>
<feature type="region of interest" description="Disordered" evidence="9">
    <location>
        <begin position="161"/>
        <end position="200"/>
    </location>
</feature>
<dbReference type="Pfam" id="PF00019">
    <property type="entry name" value="TGF_beta"/>
    <property type="match status" value="1"/>
</dbReference>
<evidence type="ECO:0000256" key="4">
    <source>
        <dbReference type="ARBA" id="ARBA00022729"/>
    </source>
</evidence>
<dbReference type="PhylomeDB" id="B3S3B9"/>
<dbReference type="STRING" id="10228.B3S3B9"/>
<keyword evidence="7" id="KW-0325">Glycoprotein</keyword>
<dbReference type="InterPro" id="IPR001839">
    <property type="entry name" value="TGF-b_C"/>
</dbReference>
<dbReference type="InterPro" id="IPR029034">
    <property type="entry name" value="Cystine-knot_cytokine"/>
</dbReference>
<organism evidence="11 12">
    <name type="scientific">Trichoplax adhaerens</name>
    <name type="common">Trichoplax reptans</name>
    <dbReference type="NCBI Taxonomy" id="10228"/>
    <lineage>
        <taxon>Eukaryota</taxon>
        <taxon>Metazoa</taxon>
        <taxon>Placozoa</taxon>
        <taxon>Uniplacotomia</taxon>
        <taxon>Trichoplacea</taxon>
        <taxon>Trichoplacidae</taxon>
        <taxon>Trichoplax</taxon>
    </lineage>
</organism>
<dbReference type="GO" id="GO:0005615">
    <property type="term" value="C:extracellular space"/>
    <property type="evidence" value="ECO:0000318"/>
    <property type="project" value="GO_Central"/>
</dbReference>
<dbReference type="InterPro" id="IPR017948">
    <property type="entry name" value="TGFb_CS"/>
</dbReference>
<evidence type="ECO:0000256" key="1">
    <source>
        <dbReference type="ARBA" id="ARBA00004613"/>
    </source>
</evidence>
<keyword evidence="3" id="KW-0964">Secreted</keyword>
<dbReference type="InterPro" id="IPR015615">
    <property type="entry name" value="TGF-beta-rel"/>
</dbReference>
<dbReference type="GO" id="GO:0030509">
    <property type="term" value="P:BMP signaling pathway"/>
    <property type="evidence" value="ECO:0000318"/>
    <property type="project" value="GO_Central"/>
</dbReference>
<evidence type="ECO:0000313" key="12">
    <source>
        <dbReference type="Proteomes" id="UP000009022"/>
    </source>
</evidence>
<keyword evidence="5 8" id="KW-0339">Growth factor</keyword>
<dbReference type="FunFam" id="2.10.90.10:FF:000001">
    <property type="entry name" value="Bone morphogenetic protein 4"/>
    <property type="match status" value="1"/>
</dbReference>
<evidence type="ECO:0000259" key="10">
    <source>
        <dbReference type="PROSITE" id="PS51362"/>
    </source>
</evidence>
<dbReference type="RefSeq" id="XP_002114631.1">
    <property type="nucleotide sequence ID" value="XM_002114595.1"/>
</dbReference>
<dbReference type="PANTHER" id="PTHR11848:SF310">
    <property type="entry name" value="PROTEIN 60A-RELATED"/>
    <property type="match status" value="1"/>
</dbReference>
<dbReference type="InterPro" id="IPR001111">
    <property type="entry name" value="TGF-b_propeptide"/>
</dbReference>
<reference evidence="11 12" key="1">
    <citation type="journal article" date="2008" name="Nature">
        <title>The Trichoplax genome and the nature of placozoans.</title>
        <authorList>
            <person name="Srivastava M."/>
            <person name="Begovic E."/>
            <person name="Chapman J."/>
            <person name="Putnam N.H."/>
            <person name="Hellsten U."/>
            <person name="Kawashima T."/>
            <person name="Kuo A."/>
            <person name="Mitros T."/>
            <person name="Salamov A."/>
            <person name="Carpenter M.L."/>
            <person name="Signorovitch A.Y."/>
            <person name="Moreno M.A."/>
            <person name="Kamm K."/>
            <person name="Grimwood J."/>
            <person name="Schmutz J."/>
            <person name="Shapiro H."/>
            <person name="Grigoriev I.V."/>
            <person name="Buss L.W."/>
            <person name="Schierwater B."/>
            <person name="Dellaporta S.L."/>
            <person name="Rokhsar D.S."/>
        </authorList>
    </citation>
    <scope>NUCLEOTIDE SEQUENCE [LARGE SCALE GENOMIC DNA]</scope>
    <source>
        <strain evidence="11 12">Grell-BS-1999</strain>
    </source>
</reference>
<dbReference type="SUPFAM" id="SSF57501">
    <property type="entry name" value="Cystine-knot cytokines"/>
    <property type="match status" value="1"/>
</dbReference>
<protein>
    <recommendedName>
        <fullName evidence="10">TGF-beta family profile domain-containing protein</fullName>
    </recommendedName>
</protein>
<dbReference type="KEGG" id="tad:TRIADDRAFT_58663"/>
<evidence type="ECO:0000256" key="5">
    <source>
        <dbReference type="ARBA" id="ARBA00023030"/>
    </source>
</evidence>
<evidence type="ECO:0000256" key="6">
    <source>
        <dbReference type="ARBA" id="ARBA00023157"/>
    </source>
</evidence>
<dbReference type="Pfam" id="PF00688">
    <property type="entry name" value="TGFb_propeptide"/>
    <property type="match status" value="1"/>
</dbReference>
<evidence type="ECO:0000256" key="3">
    <source>
        <dbReference type="ARBA" id="ARBA00022525"/>
    </source>
</evidence>
<dbReference type="GO" id="GO:0005125">
    <property type="term" value="F:cytokine activity"/>
    <property type="evidence" value="ECO:0000318"/>
    <property type="project" value="GO_Central"/>
</dbReference>
<dbReference type="EMBL" id="DS985248">
    <property type="protein sequence ID" value="EDV22765.1"/>
    <property type="molecule type" value="Genomic_DNA"/>
</dbReference>
<dbReference type="eggNOG" id="KOG3900">
    <property type="taxonomic scope" value="Eukaryota"/>
</dbReference>
<dbReference type="OMA" id="NANHEIQ"/>
<dbReference type="PROSITE" id="PS51362">
    <property type="entry name" value="TGF_BETA_2"/>
    <property type="match status" value="1"/>
</dbReference>
<dbReference type="Gene3D" id="2.60.120.970">
    <property type="match status" value="1"/>
</dbReference>
<dbReference type="PROSITE" id="PS00250">
    <property type="entry name" value="TGF_BETA_1"/>
    <property type="match status" value="1"/>
</dbReference>
<gene>
    <name evidence="11" type="ORF">TRIADDRAFT_58663</name>
</gene>
<dbReference type="SMART" id="SM00204">
    <property type="entry name" value="TGFB"/>
    <property type="match status" value="1"/>
</dbReference>
<evidence type="ECO:0000256" key="8">
    <source>
        <dbReference type="RuleBase" id="RU000354"/>
    </source>
</evidence>
<dbReference type="Proteomes" id="UP000009022">
    <property type="component" value="Unassembled WGS sequence"/>
</dbReference>
<keyword evidence="12" id="KW-1185">Reference proteome</keyword>
<dbReference type="Gene3D" id="2.10.90.10">
    <property type="entry name" value="Cystine-knot cytokines"/>
    <property type="match status" value="1"/>
</dbReference>
<name>B3S3B9_TRIAD</name>
<dbReference type="FunFam" id="2.60.120.970:FF:000062">
    <property type="entry name" value="Bone morphogenetic protein 7"/>
    <property type="match status" value="1"/>
</dbReference>
<dbReference type="InParanoid" id="B3S3B9"/>
<feature type="domain" description="TGF-beta family profile" evidence="10">
    <location>
        <begin position="179"/>
        <end position="306"/>
    </location>
</feature>
<dbReference type="AlphaFoldDB" id="B3S3B9"/>
<comment type="subcellular location">
    <subcellularLocation>
        <location evidence="1">Secreted</location>
    </subcellularLocation>
</comment>
<dbReference type="CTD" id="6755844"/>
<proteinExistence type="inferred from homology"/>
<comment type="similarity">
    <text evidence="2 8">Belongs to the TGF-beta family.</text>
</comment>
<dbReference type="GO" id="GO:0008083">
    <property type="term" value="F:growth factor activity"/>
    <property type="evidence" value="ECO:0007669"/>
    <property type="project" value="UniProtKB-KW"/>
</dbReference>
<dbReference type="OrthoDB" id="5987191at2759"/>
<accession>B3S3B9</accession>
<evidence type="ECO:0000256" key="2">
    <source>
        <dbReference type="ARBA" id="ARBA00006656"/>
    </source>
</evidence>
<sequence length="306" mass="35485">MGTVVRKNEFQFNISDINDKEELISAELRVFRLRHYIKLPHGHRGYYNAKVFQIMPRGFKDRLIDSQVIGHRSHGWKVFSVSPAVRYWIHYPKHNLGLRIVITELNSEEPLHQDLYQFAKHPPHHRSKQALLIVSSNVQLPKLANLAEVMKTVEGKKLHYKASENNQNSNQLEEDHPSRSKRSVNKRRDTNGRGYLPQDYSNSPCHREDLVVDFKDIGWEWIISPRSFNAYQCVGVCKYPLGSNTNATLHATLRAMMSYFGQNSQPTLPCCTPDRLRSHTFLFYNANHEIQINEFDGMVVETCGCH</sequence>
<evidence type="ECO:0000256" key="9">
    <source>
        <dbReference type="SAM" id="MobiDB-lite"/>
    </source>
</evidence>
<evidence type="ECO:0000256" key="7">
    <source>
        <dbReference type="ARBA" id="ARBA00023180"/>
    </source>
</evidence>
<keyword evidence="6" id="KW-1015">Disulfide bond</keyword>
<dbReference type="HOGENOM" id="CLU_020515_2_1_1"/>
<dbReference type="PANTHER" id="PTHR11848">
    <property type="entry name" value="TGF-BETA FAMILY"/>
    <property type="match status" value="1"/>
</dbReference>
<keyword evidence="4" id="KW-0732">Signal</keyword>